<organism evidence="2 4">
    <name type="scientific">Lactobacillus helveticus CIRM-BIA 953</name>
    <dbReference type="NCBI Taxonomy" id="1226335"/>
    <lineage>
        <taxon>Bacteria</taxon>
        <taxon>Bacillati</taxon>
        <taxon>Bacillota</taxon>
        <taxon>Bacilli</taxon>
        <taxon>Lactobacillales</taxon>
        <taxon>Lactobacillaceae</taxon>
        <taxon>Lactobacillus</taxon>
    </lineage>
</organism>
<dbReference type="PANTHER" id="PTHR37829">
    <property type="entry name" value="PHAGE-LIKE ELEMENT PBSX PROTEIN XKDT"/>
    <property type="match status" value="1"/>
</dbReference>
<evidence type="ECO:0000313" key="4">
    <source>
        <dbReference type="Proteomes" id="UP000017243"/>
    </source>
</evidence>
<dbReference type="InterPro" id="IPR052399">
    <property type="entry name" value="Phage_Baseplate_Assmbl_Protein"/>
</dbReference>
<accession>U4QMQ1</accession>
<proteinExistence type="predicted"/>
<evidence type="ECO:0000313" key="3">
    <source>
        <dbReference type="EMBL" id="CDI43391.1"/>
    </source>
</evidence>
<dbReference type="InterPro" id="IPR006949">
    <property type="entry name" value="Barrel_Baseplate_J-like"/>
</dbReference>
<dbReference type="Pfam" id="PF04865">
    <property type="entry name" value="Baseplate_J"/>
    <property type="match status" value="1"/>
</dbReference>
<name>U4QMQ1_LACHE</name>
<dbReference type="AlphaFoldDB" id="U4QMQ1"/>
<reference evidence="2 4" key="1">
    <citation type="submission" date="2013-09" db="EMBL/GenBank/DDBJ databases">
        <title>Draft Genome Sequence of five Lactobacillus helveticus strains CIRM-BIA 101T, 103, 104, 951 and 953 isolated from milk product.</title>
        <authorList>
            <person name="Valence F."/>
            <person name="Chuat V."/>
            <person name="Ma L."/>
            <person name="Creno S."/>
            <person name="Falentin H."/>
            <person name="Lortal S."/>
            <person name="Bizet C."/>
            <person name="Clermont D."/>
            <person name="Loux V."/>
            <person name="Bouchier C."/>
            <person name="Cousin S."/>
        </authorList>
    </citation>
    <scope>NUCLEOTIDE SEQUENCE [LARGE SCALE GENOMIC DNA]</scope>
    <source>
        <strain evidence="2 4">CIRM-BIA 953</strain>
    </source>
</reference>
<comment type="caution">
    <text evidence="2">The sequence shown here is derived from an EMBL/GenBank/DDBJ whole genome shotgun (WGS) entry which is preliminary data.</text>
</comment>
<protein>
    <submittedName>
        <fullName evidence="2">Bacteriophage protein</fullName>
    </submittedName>
</protein>
<dbReference type="EMBL" id="CBUH010000169">
    <property type="protein sequence ID" value="CDI43309.1"/>
    <property type="molecule type" value="Genomic_DNA"/>
</dbReference>
<dbReference type="PANTHER" id="PTHR37829:SF3">
    <property type="entry name" value="PROTEIN JAYE-RELATED"/>
    <property type="match status" value="1"/>
</dbReference>
<evidence type="ECO:0000259" key="1">
    <source>
        <dbReference type="Pfam" id="PF04865"/>
    </source>
</evidence>
<feature type="domain" description="Baseplate protein J-like barrel" evidence="1">
    <location>
        <begin position="101"/>
        <end position="186"/>
    </location>
</feature>
<sequence>MALNQSWGLTKNGFIAPTYEEILDSVEDDFISKFGDDIVLTSNSNFGILARLIAWRETLMIQELQQNYYAAFICTATDTSLDRAGSNIGVSRKLAAPAFATIEVTTDSEYLIEAGETFETDDGYVFDLIKDIVTTKQADGSWKGTGMVQSKETGAMNNVPANSITMESNPDDNVLAVTNPEPANGGQDYEDDETYRSRLLEENVAEPSPTAWGIKSALMELPGVRDVLPVDNGKGTPDKWGNPPYTVHIYVLGGDDNEIAHTLVDHAAAGITLVGSKAVDVQDATGNKRTVNFDHAVDKPIYGKVQLSVNENWNNDEGADDIKTAIADYINHLIIGDTLYLTRLYPLVYSISGVDEATITLGASQSALGSSDVVNDINQAVSCDKSNIEVDVNGL</sequence>
<evidence type="ECO:0000313" key="2">
    <source>
        <dbReference type="EMBL" id="CDI43309.1"/>
    </source>
</evidence>
<gene>
    <name evidence="2" type="ORF">LHCIRMBIA953_02580</name>
    <name evidence="3" type="ORF">LHCIRMBIA953_02664</name>
</gene>
<dbReference type="EMBL" id="CBUH010000169">
    <property type="protein sequence ID" value="CDI43391.1"/>
    <property type="molecule type" value="Genomic_DNA"/>
</dbReference>
<dbReference type="RefSeq" id="WP_023061964.1">
    <property type="nucleotide sequence ID" value="NZ_CBUH010000169.1"/>
</dbReference>
<dbReference type="Proteomes" id="UP000017243">
    <property type="component" value="Unassembled WGS sequence"/>
</dbReference>